<feature type="signal peptide" evidence="1">
    <location>
        <begin position="1"/>
        <end position="22"/>
    </location>
</feature>
<dbReference type="InterPro" id="IPR036761">
    <property type="entry name" value="TTHA0802/YceI-like_sf"/>
</dbReference>
<evidence type="ECO:0000259" key="2">
    <source>
        <dbReference type="SMART" id="SM00867"/>
    </source>
</evidence>
<gene>
    <name evidence="3" type="ORF">AQPE_2283</name>
</gene>
<evidence type="ECO:0000313" key="3">
    <source>
        <dbReference type="EMBL" id="BBE18123.1"/>
    </source>
</evidence>
<dbReference type="EMBL" id="AP018694">
    <property type="protein sequence ID" value="BBE18123.1"/>
    <property type="molecule type" value="Genomic_DNA"/>
</dbReference>
<dbReference type="RefSeq" id="WP_318351054.1">
    <property type="nucleotide sequence ID" value="NZ_AP018694.1"/>
</dbReference>
<dbReference type="PANTHER" id="PTHR34406:SF1">
    <property type="entry name" value="PROTEIN YCEI"/>
    <property type="match status" value="1"/>
</dbReference>
<accession>A0A5K7S978</accession>
<proteinExistence type="predicted"/>
<evidence type="ECO:0000256" key="1">
    <source>
        <dbReference type="SAM" id="SignalP"/>
    </source>
</evidence>
<name>A0A5K7S978_9BACT</name>
<dbReference type="InterPro" id="IPR007372">
    <property type="entry name" value="Lipid/polyisoprenoid-bd_YceI"/>
</dbReference>
<dbReference type="AlphaFoldDB" id="A0A5K7S978"/>
<dbReference type="Proteomes" id="UP001193389">
    <property type="component" value="Chromosome"/>
</dbReference>
<dbReference type="PANTHER" id="PTHR34406">
    <property type="entry name" value="PROTEIN YCEI"/>
    <property type="match status" value="1"/>
</dbReference>
<dbReference type="SUPFAM" id="SSF101874">
    <property type="entry name" value="YceI-like"/>
    <property type="match status" value="1"/>
</dbReference>
<dbReference type="SMART" id="SM00867">
    <property type="entry name" value="YceI"/>
    <property type="match status" value="1"/>
</dbReference>
<organism evidence="3 4">
    <name type="scientific">Aquipluma nitroreducens</name>
    <dbReference type="NCBI Taxonomy" id="2010828"/>
    <lineage>
        <taxon>Bacteria</taxon>
        <taxon>Pseudomonadati</taxon>
        <taxon>Bacteroidota</taxon>
        <taxon>Bacteroidia</taxon>
        <taxon>Marinilabiliales</taxon>
        <taxon>Prolixibacteraceae</taxon>
        <taxon>Aquipluma</taxon>
    </lineage>
</organism>
<sequence>MKTIKLFGLLVLALTLTTAVFAGTQKVDVAKSSVKWLGKKVTGEHSGTISIKEGALDVTNGKVTGGKVVIDMNSITDTDLTDPAWNAKLIGHLKSDDFFGVATYPTADLVITKVDGDNFSGNLTIKGVTLPNTFTATATKDGKSTVYKGTITIDRSKYGLKYGSKSFFDNLGDKVIYDEFTLNFSLVVAE</sequence>
<keyword evidence="1" id="KW-0732">Signal</keyword>
<keyword evidence="4" id="KW-1185">Reference proteome</keyword>
<evidence type="ECO:0000313" key="4">
    <source>
        <dbReference type="Proteomes" id="UP001193389"/>
    </source>
</evidence>
<feature type="chain" id="PRO_5024452013" evidence="1">
    <location>
        <begin position="23"/>
        <end position="190"/>
    </location>
</feature>
<feature type="domain" description="Lipid/polyisoprenoid-binding YceI-like" evidence="2">
    <location>
        <begin position="24"/>
        <end position="189"/>
    </location>
</feature>
<reference evidence="3" key="1">
    <citation type="journal article" date="2020" name="Int. J. Syst. Evol. Microbiol.">
        <title>Aquipluma nitroreducens gen. nov. sp. nov., a novel facultatively anaerobic bacterium isolated from a freshwater lake.</title>
        <authorList>
            <person name="Watanabe M."/>
            <person name="Kojima H."/>
            <person name="Fukui M."/>
        </authorList>
    </citation>
    <scope>NUCLEOTIDE SEQUENCE</scope>
    <source>
        <strain evidence="3">MeG22</strain>
    </source>
</reference>
<protein>
    <submittedName>
        <fullName evidence="3">Rhodanese-like domain protein</fullName>
    </submittedName>
</protein>
<dbReference type="Gene3D" id="2.40.128.110">
    <property type="entry name" value="Lipid/polyisoprenoid-binding, YceI-like"/>
    <property type="match status" value="1"/>
</dbReference>
<dbReference type="KEGG" id="anf:AQPE_2283"/>
<dbReference type="Pfam" id="PF04264">
    <property type="entry name" value="YceI"/>
    <property type="match status" value="1"/>
</dbReference>